<keyword evidence="2" id="KW-1185">Reference proteome</keyword>
<dbReference type="EMBL" id="AP028127">
    <property type="protein sequence ID" value="BEH91661.1"/>
    <property type="molecule type" value="Genomic_DNA"/>
</dbReference>
<evidence type="ECO:0000313" key="2">
    <source>
        <dbReference type="Proteomes" id="UP001432099"/>
    </source>
</evidence>
<proteinExistence type="predicted"/>
<dbReference type="Proteomes" id="UP001432099">
    <property type="component" value="Chromosome"/>
</dbReference>
<name>A0ABM8IQK5_9FIRM</name>
<gene>
    <name evidence="1" type="ORF">T23_17630</name>
</gene>
<sequence length="244" mass="27188">MKKIGTMAVVALSLWVGGCQSPHSQEKSESLSDYYFKTSEVLAQGESVAVNKLPQTLGEATEDLGTIKVFEKGDEKLTVEVSADQVASLMYDWHDSMSKLTVAQENMVSKTSVVAKDEAIRDLLNETPTKMLGSYQEVASRMSEETVTIDEIRSMFNIEPEVSEEVNEDLSEVTDYSFVVGDMDEVMHAYTLKGEDKVIKLTYGSNVTGDIYTTLYQDNEPLYITSSTRTTLTEQKQIFDGLHQ</sequence>
<evidence type="ECO:0000313" key="1">
    <source>
        <dbReference type="EMBL" id="BEH91661.1"/>
    </source>
</evidence>
<reference evidence="1" key="1">
    <citation type="journal article" date="2024" name="Int. J. Syst. Evol. Microbiol.">
        <title>Turicibacter faecis sp. nov., isolated from faeces of heart failure mouse model.</title>
        <authorList>
            <person name="Imamura Y."/>
            <person name="Motooka D."/>
            <person name="Nakajima Y."/>
            <person name="Ito S."/>
            <person name="Kitakaze M."/>
            <person name="Iida T."/>
            <person name="Nakamura S."/>
        </authorList>
    </citation>
    <scope>NUCLEOTIDE SEQUENCE</scope>
    <source>
        <strain evidence="1">TC023</strain>
    </source>
</reference>
<evidence type="ECO:0008006" key="3">
    <source>
        <dbReference type="Google" id="ProtNLM"/>
    </source>
</evidence>
<protein>
    <recommendedName>
        <fullName evidence="3">Lipoprotein</fullName>
    </recommendedName>
</protein>
<dbReference type="PROSITE" id="PS51257">
    <property type="entry name" value="PROKAR_LIPOPROTEIN"/>
    <property type="match status" value="1"/>
</dbReference>
<accession>A0ABM8IQK5</accession>
<dbReference type="RefSeq" id="WP_338617503.1">
    <property type="nucleotide sequence ID" value="NZ_AP028127.1"/>
</dbReference>
<organism evidence="1 2">
    <name type="scientific">Turicibacter faecis</name>
    <dbReference type="NCBI Taxonomy" id="2963365"/>
    <lineage>
        <taxon>Bacteria</taxon>
        <taxon>Bacillati</taxon>
        <taxon>Bacillota</taxon>
        <taxon>Erysipelotrichia</taxon>
        <taxon>Erysipelotrichales</taxon>
        <taxon>Turicibacteraceae</taxon>
        <taxon>Turicibacter</taxon>
    </lineage>
</organism>